<gene>
    <name evidence="1" type="ORF">BDM02DRAFT_3188811</name>
</gene>
<keyword evidence="2" id="KW-1185">Reference proteome</keyword>
<evidence type="ECO:0000313" key="2">
    <source>
        <dbReference type="Proteomes" id="UP000886501"/>
    </source>
</evidence>
<dbReference type="EMBL" id="MU118057">
    <property type="protein sequence ID" value="KAF9646466.1"/>
    <property type="molecule type" value="Genomic_DNA"/>
</dbReference>
<reference evidence="1" key="2">
    <citation type="journal article" date="2020" name="Nat. Commun.">
        <title>Large-scale genome sequencing of mycorrhizal fungi provides insights into the early evolution of symbiotic traits.</title>
        <authorList>
            <person name="Miyauchi S."/>
            <person name="Kiss E."/>
            <person name="Kuo A."/>
            <person name="Drula E."/>
            <person name="Kohler A."/>
            <person name="Sanchez-Garcia M."/>
            <person name="Morin E."/>
            <person name="Andreopoulos B."/>
            <person name="Barry K.W."/>
            <person name="Bonito G."/>
            <person name="Buee M."/>
            <person name="Carver A."/>
            <person name="Chen C."/>
            <person name="Cichocki N."/>
            <person name="Clum A."/>
            <person name="Culley D."/>
            <person name="Crous P.W."/>
            <person name="Fauchery L."/>
            <person name="Girlanda M."/>
            <person name="Hayes R.D."/>
            <person name="Keri Z."/>
            <person name="LaButti K."/>
            <person name="Lipzen A."/>
            <person name="Lombard V."/>
            <person name="Magnuson J."/>
            <person name="Maillard F."/>
            <person name="Murat C."/>
            <person name="Nolan M."/>
            <person name="Ohm R.A."/>
            <person name="Pangilinan J."/>
            <person name="Pereira M.F."/>
            <person name="Perotto S."/>
            <person name="Peter M."/>
            <person name="Pfister S."/>
            <person name="Riley R."/>
            <person name="Sitrit Y."/>
            <person name="Stielow J.B."/>
            <person name="Szollosi G."/>
            <person name="Zifcakova L."/>
            <person name="Stursova M."/>
            <person name="Spatafora J.W."/>
            <person name="Tedersoo L."/>
            <person name="Vaario L.M."/>
            <person name="Yamada A."/>
            <person name="Yan M."/>
            <person name="Wang P."/>
            <person name="Xu J."/>
            <person name="Bruns T."/>
            <person name="Baldrian P."/>
            <person name="Vilgalys R."/>
            <person name="Dunand C."/>
            <person name="Henrissat B."/>
            <person name="Grigoriev I.V."/>
            <person name="Hibbett D."/>
            <person name="Nagy L.G."/>
            <person name="Martin F.M."/>
        </authorList>
    </citation>
    <scope>NUCLEOTIDE SEQUENCE</scope>
    <source>
        <strain evidence="1">P2</strain>
    </source>
</reference>
<dbReference type="Proteomes" id="UP000886501">
    <property type="component" value="Unassembled WGS sequence"/>
</dbReference>
<accession>A0ACB6Z9Z9</accession>
<sequence length="429" mass="48126">MLSVTRHSLSLSSILPLYRVPIRRNVVKLDRKYHTKVSGRRFSLPFALSKDDAVKNVAPWASLASMGKGLVRSLLARYLPAFGSEPLQPDDFKAVYIPVWFIDGEVMVNMTNAGTEVPAMIHSLNSYIPGFSFDPLSTLSFSQPRLEELAVPFTQELRNQNGIDVSCLPYSASPIPLPEVVKSLTPSQAKLPDSITFDPKSVDFSMLAAYPVLLPVYLIRYDLQIPMVSETISFTCMGLTYIDTGAAEIGNLLRETSDLTPGSLLHEFSHAMDDLPIRKVHGTLYGLSSIGIPITHPGLDSFNKVISDWTDEKIRSESDMAVLAEYGVDMDHPCVRVYTKEEVDANRRFLVASGESFTMQEFFRKVTAEKLQSGKIKFHANGRQISKPEALLEFLKQRMLAVEKQREELKPQWLRDWQDSQGRRQSAPP</sequence>
<proteinExistence type="predicted"/>
<reference evidence="1" key="1">
    <citation type="submission" date="2019-10" db="EMBL/GenBank/DDBJ databases">
        <authorList>
            <consortium name="DOE Joint Genome Institute"/>
            <person name="Kuo A."/>
            <person name="Miyauchi S."/>
            <person name="Kiss E."/>
            <person name="Drula E."/>
            <person name="Kohler A."/>
            <person name="Sanchez-Garcia M."/>
            <person name="Andreopoulos B."/>
            <person name="Barry K.W."/>
            <person name="Bonito G."/>
            <person name="Buee M."/>
            <person name="Carver A."/>
            <person name="Chen C."/>
            <person name="Cichocki N."/>
            <person name="Clum A."/>
            <person name="Culley D."/>
            <person name="Crous P.W."/>
            <person name="Fauchery L."/>
            <person name="Girlanda M."/>
            <person name="Hayes R."/>
            <person name="Keri Z."/>
            <person name="Labutti K."/>
            <person name="Lipzen A."/>
            <person name="Lombard V."/>
            <person name="Magnuson J."/>
            <person name="Maillard F."/>
            <person name="Morin E."/>
            <person name="Murat C."/>
            <person name="Nolan M."/>
            <person name="Ohm R."/>
            <person name="Pangilinan J."/>
            <person name="Pereira M."/>
            <person name="Perotto S."/>
            <person name="Peter M."/>
            <person name="Riley R."/>
            <person name="Sitrit Y."/>
            <person name="Stielow B."/>
            <person name="Szollosi G."/>
            <person name="Zifcakova L."/>
            <person name="Stursova M."/>
            <person name="Spatafora J.W."/>
            <person name="Tedersoo L."/>
            <person name="Vaario L.-M."/>
            <person name="Yamada A."/>
            <person name="Yan M."/>
            <person name="Wang P."/>
            <person name="Xu J."/>
            <person name="Bruns T."/>
            <person name="Baldrian P."/>
            <person name="Vilgalys R."/>
            <person name="Henrissat B."/>
            <person name="Grigoriev I.V."/>
            <person name="Hibbett D."/>
            <person name="Nagy L.G."/>
            <person name="Martin F.M."/>
        </authorList>
    </citation>
    <scope>NUCLEOTIDE SEQUENCE</scope>
    <source>
        <strain evidence="1">P2</strain>
    </source>
</reference>
<name>A0ACB6Z9Z9_THEGA</name>
<protein>
    <submittedName>
        <fullName evidence="1">Uncharacterized protein</fullName>
    </submittedName>
</protein>
<evidence type="ECO:0000313" key="1">
    <source>
        <dbReference type="EMBL" id="KAF9646466.1"/>
    </source>
</evidence>
<organism evidence="1 2">
    <name type="scientific">Thelephora ganbajun</name>
    <name type="common">Ganba fungus</name>
    <dbReference type="NCBI Taxonomy" id="370292"/>
    <lineage>
        <taxon>Eukaryota</taxon>
        <taxon>Fungi</taxon>
        <taxon>Dikarya</taxon>
        <taxon>Basidiomycota</taxon>
        <taxon>Agaricomycotina</taxon>
        <taxon>Agaricomycetes</taxon>
        <taxon>Thelephorales</taxon>
        <taxon>Thelephoraceae</taxon>
        <taxon>Thelephora</taxon>
    </lineage>
</organism>
<comment type="caution">
    <text evidence="1">The sequence shown here is derived from an EMBL/GenBank/DDBJ whole genome shotgun (WGS) entry which is preliminary data.</text>
</comment>